<keyword evidence="3" id="KW-0804">Transcription</keyword>
<organism evidence="5 6">
    <name type="scientific">Trueperella pyogenes</name>
    <dbReference type="NCBI Taxonomy" id="1661"/>
    <lineage>
        <taxon>Bacteria</taxon>
        <taxon>Bacillati</taxon>
        <taxon>Actinomycetota</taxon>
        <taxon>Actinomycetes</taxon>
        <taxon>Actinomycetales</taxon>
        <taxon>Actinomycetaceae</taxon>
        <taxon>Trueperella</taxon>
    </lineage>
</organism>
<dbReference type="GO" id="GO:0003677">
    <property type="term" value="F:DNA binding"/>
    <property type="evidence" value="ECO:0007669"/>
    <property type="project" value="UniProtKB-KW"/>
</dbReference>
<dbReference type="PROSITE" id="PS50987">
    <property type="entry name" value="HTH_ARSR_2"/>
    <property type="match status" value="1"/>
</dbReference>
<evidence type="ECO:0000259" key="4">
    <source>
        <dbReference type="PROSITE" id="PS50987"/>
    </source>
</evidence>
<feature type="domain" description="HTH arsR-type" evidence="4">
    <location>
        <begin position="8"/>
        <end position="102"/>
    </location>
</feature>
<dbReference type="InterPro" id="IPR036388">
    <property type="entry name" value="WH-like_DNA-bd_sf"/>
</dbReference>
<dbReference type="Proteomes" id="UP000275951">
    <property type="component" value="Chromosome"/>
</dbReference>
<dbReference type="SUPFAM" id="SSF46785">
    <property type="entry name" value="Winged helix' DNA-binding domain"/>
    <property type="match status" value="1"/>
</dbReference>
<dbReference type="InterPro" id="IPR036390">
    <property type="entry name" value="WH_DNA-bd_sf"/>
</dbReference>
<dbReference type="SMART" id="SM00418">
    <property type="entry name" value="HTH_ARSR"/>
    <property type="match status" value="1"/>
</dbReference>
<dbReference type="AlphaFoldDB" id="A0A3S9QMS7"/>
<protein>
    <submittedName>
        <fullName evidence="5">ArsR family transcriptional regulator</fullName>
    </submittedName>
</protein>
<proteinExistence type="predicted"/>
<dbReference type="NCBIfam" id="NF033788">
    <property type="entry name" value="HTH_metalloreg"/>
    <property type="match status" value="1"/>
</dbReference>
<reference evidence="5 6" key="1">
    <citation type="submission" date="2018-11" db="EMBL/GenBank/DDBJ databases">
        <title>Multidrug-resistant genes are associated with an 42-kb island TGI1 carrying a complex class 1 integron in a Trueperella pyogenes.</title>
        <authorList>
            <person name="Dong W."/>
        </authorList>
    </citation>
    <scope>NUCLEOTIDE SEQUENCE [LARGE SCALE GENOMIC DNA]</scope>
    <source>
        <strain evidence="5 6">TP4</strain>
    </source>
</reference>
<dbReference type="Pfam" id="PF01022">
    <property type="entry name" value="HTH_5"/>
    <property type="match status" value="1"/>
</dbReference>
<evidence type="ECO:0000313" key="5">
    <source>
        <dbReference type="EMBL" id="AZR07251.1"/>
    </source>
</evidence>
<gene>
    <name evidence="5" type="ORF">EBQ10_08060</name>
</gene>
<dbReference type="GO" id="GO:0003700">
    <property type="term" value="F:DNA-binding transcription factor activity"/>
    <property type="evidence" value="ECO:0007669"/>
    <property type="project" value="InterPro"/>
</dbReference>
<dbReference type="EMBL" id="CP033905">
    <property type="protein sequence ID" value="AZR07251.1"/>
    <property type="molecule type" value="Genomic_DNA"/>
</dbReference>
<dbReference type="PANTHER" id="PTHR33154:SF36">
    <property type="entry name" value="TRANSCRIPTIONAL REGULATOR"/>
    <property type="match status" value="1"/>
</dbReference>
<dbReference type="OrthoDB" id="3401849at2"/>
<keyword evidence="1" id="KW-0805">Transcription regulation</keyword>
<dbReference type="InterPro" id="IPR011991">
    <property type="entry name" value="ArsR-like_HTH"/>
</dbReference>
<keyword evidence="2" id="KW-0238">DNA-binding</keyword>
<sequence>MIDEETLADKESATRAACLFHGFSDISRMRIVQHLFNGEHNVKQLTAHLGLAQTTVSGHLACLLDCGVIQRRAVGRSSMYSLTHPQKTMALLVAAQDLLSATGQAVTLCPRHGIEALRNTTKEEQ</sequence>
<name>A0A3S9QMS7_9ACTO</name>
<evidence type="ECO:0000256" key="1">
    <source>
        <dbReference type="ARBA" id="ARBA00023015"/>
    </source>
</evidence>
<dbReference type="PANTHER" id="PTHR33154">
    <property type="entry name" value="TRANSCRIPTIONAL REGULATOR, ARSR FAMILY"/>
    <property type="match status" value="1"/>
</dbReference>
<dbReference type="InterPro" id="IPR001845">
    <property type="entry name" value="HTH_ArsR_DNA-bd_dom"/>
</dbReference>
<evidence type="ECO:0000256" key="3">
    <source>
        <dbReference type="ARBA" id="ARBA00023163"/>
    </source>
</evidence>
<evidence type="ECO:0000313" key="6">
    <source>
        <dbReference type="Proteomes" id="UP000275951"/>
    </source>
</evidence>
<dbReference type="CDD" id="cd00090">
    <property type="entry name" value="HTH_ARSR"/>
    <property type="match status" value="1"/>
</dbReference>
<dbReference type="InterPro" id="IPR051081">
    <property type="entry name" value="HTH_MetalResp_TranReg"/>
</dbReference>
<accession>A0A3S9QMS7</accession>
<dbReference type="PRINTS" id="PR00778">
    <property type="entry name" value="HTHARSR"/>
</dbReference>
<evidence type="ECO:0000256" key="2">
    <source>
        <dbReference type="ARBA" id="ARBA00023125"/>
    </source>
</evidence>
<dbReference type="Gene3D" id="1.10.10.10">
    <property type="entry name" value="Winged helix-like DNA-binding domain superfamily/Winged helix DNA-binding domain"/>
    <property type="match status" value="1"/>
</dbReference>